<dbReference type="OrthoDB" id="2447320at2759"/>
<accession>A0A9W4SWT3</accession>
<dbReference type="AlphaFoldDB" id="A0A9W4SWT3"/>
<reference evidence="2" key="1">
    <citation type="submission" date="2022-08" db="EMBL/GenBank/DDBJ databases">
        <authorList>
            <person name="Kallberg Y."/>
            <person name="Tangrot J."/>
            <person name="Rosling A."/>
        </authorList>
    </citation>
    <scope>NUCLEOTIDE SEQUENCE</scope>
    <source>
        <strain evidence="2">Wild A</strain>
    </source>
</reference>
<dbReference type="Proteomes" id="UP001153678">
    <property type="component" value="Unassembled WGS sequence"/>
</dbReference>
<evidence type="ECO:0000313" key="3">
    <source>
        <dbReference type="Proteomes" id="UP001153678"/>
    </source>
</evidence>
<comment type="caution">
    <text evidence="2">The sequence shown here is derived from an EMBL/GenBank/DDBJ whole genome shotgun (WGS) entry which is preliminary data.</text>
</comment>
<dbReference type="EMBL" id="CAMKVN010003284">
    <property type="protein sequence ID" value="CAI2184262.1"/>
    <property type="molecule type" value="Genomic_DNA"/>
</dbReference>
<protein>
    <submittedName>
        <fullName evidence="2">12305_t:CDS:1</fullName>
    </submittedName>
</protein>
<gene>
    <name evidence="2" type="ORF">FWILDA_LOCUS11491</name>
</gene>
<evidence type="ECO:0000256" key="1">
    <source>
        <dbReference type="SAM" id="MobiDB-lite"/>
    </source>
</evidence>
<evidence type="ECO:0000313" key="2">
    <source>
        <dbReference type="EMBL" id="CAI2184262.1"/>
    </source>
</evidence>
<feature type="non-terminal residue" evidence="2">
    <location>
        <position position="268"/>
    </location>
</feature>
<keyword evidence="3" id="KW-1185">Reference proteome</keyword>
<sequence length="268" mass="31061">MPHIHLWNFWNYLETLLRASKLSKQLYDTFLIPYKDCGQIFLQKNGKLISLDITVDGTNSEKFEVSRGANTISFSTSEAVGEMDSNVRDKISSNSNPQCLIRDDTNRLHKDQTRKVEALTEQRPFESPSPPIRRERESDPGKGALKDIPSLLNLLKSNTRFKEISSDKVLYDREITDFIEVYGISNKVYFFLVSTDGDIFWLEDTADAIYIWSCIESSMQYVGPNLREALINYLFHQDNICYIIEETHEIITKQQLDQEIRERANSIE</sequence>
<feature type="compositionally biased region" description="Basic and acidic residues" evidence="1">
    <location>
        <begin position="115"/>
        <end position="124"/>
    </location>
</feature>
<name>A0A9W4SWT3_9GLOM</name>
<proteinExistence type="predicted"/>
<organism evidence="2 3">
    <name type="scientific">Funneliformis geosporum</name>
    <dbReference type="NCBI Taxonomy" id="1117311"/>
    <lineage>
        <taxon>Eukaryota</taxon>
        <taxon>Fungi</taxon>
        <taxon>Fungi incertae sedis</taxon>
        <taxon>Mucoromycota</taxon>
        <taxon>Glomeromycotina</taxon>
        <taxon>Glomeromycetes</taxon>
        <taxon>Glomerales</taxon>
        <taxon>Glomeraceae</taxon>
        <taxon>Funneliformis</taxon>
    </lineage>
</organism>
<feature type="region of interest" description="Disordered" evidence="1">
    <location>
        <begin position="115"/>
        <end position="143"/>
    </location>
</feature>